<dbReference type="Gene3D" id="3.40.225.10">
    <property type="entry name" value="Class II aldolase/adducin N-terminal domain"/>
    <property type="match status" value="1"/>
</dbReference>
<dbReference type="InterPro" id="IPR036409">
    <property type="entry name" value="Aldolase_II/adducin_N_sf"/>
</dbReference>
<dbReference type="HOGENOM" id="CLU_2038596_0_0_1"/>
<proteinExistence type="predicted"/>
<sequence>MMRNTRTDEEAETEFEIGSLCRGPNQLKGIPKLPSFHEHREHIVVHRAAVFRNWARVGFTEGISGHIGVRDPGHPGLIWMNSAGEKNRLYEEAQPGIEHEIEMAGGVISAGLEDTAVDGVV</sequence>
<dbReference type="eggNOG" id="KOG3699">
    <property type="taxonomic scope" value="Eukaryota"/>
</dbReference>
<reference evidence="1 2" key="1">
    <citation type="journal article" date="2011" name="PLoS Genet.">
        <title>Genome sequencing and comparative transcriptomics of the model entomopathogenic fungi Metarhizium anisopliae and M. acridum.</title>
        <authorList>
            <person name="Gao Q."/>
            <person name="Jin K."/>
            <person name="Ying S.H."/>
            <person name="Zhang Y."/>
            <person name="Xiao G."/>
            <person name="Shang Y."/>
            <person name="Duan Z."/>
            <person name="Hu X."/>
            <person name="Xie X.Q."/>
            <person name="Zhou G."/>
            <person name="Peng G."/>
            <person name="Luo Z."/>
            <person name="Huang W."/>
            <person name="Wang B."/>
            <person name="Fang W."/>
            <person name="Wang S."/>
            <person name="Zhong Y."/>
            <person name="Ma L.J."/>
            <person name="St Leger R.J."/>
            <person name="Zhao G.P."/>
            <person name="Pei Y."/>
            <person name="Feng M.G."/>
            <person name="Xia Y."/>
            <person name="Wang C."/>
        </authorList>
    </citation>
    <scope>NUCLEOTIDE SEQUENCE [LARGE SCALE GENOMIC DNA]</scope>
    <source>
        <strain evidence="1 2">CQMa 102</strain>
    </source>
</reference>
<organism evidence="2">
    <name type="scientific">Metarhizium acridum (strain CQMa 102)</name>
    <dbReference type="NCBI Taxonomy" id="655827"/>
    <lineage>
        <taxon>Eukaryota</taxon>
        <taxon>Fungi</taxon>
        <taxon>Dikarya</taxon>
        <taxon>Ascomycota</taxon>
        <taxon>Pezizomycotina</taxon>
        <taxon>Sordariomycetes</taxon>
        <taxon>Hypocreomycetidae</taxon>
        <taxon>Hypocreales</taxon>
        <taxon>Clavicipitaceae</taxon>
        <taxon>Metarhizium</taxon>
    </lineage>
</organism>
<protein>
    <submittedName>
        <fullName evidence="1">Aldolase</fullName>
    </submittedName>
</protein>
<dbReference type="AlphaFoldDB" id="E9ED52"/>
<gene>
    <name evidence="1" type="ORF">MAC_07800</name>
</gene>
<dbReference type="RefSeq" id="XP_007814140.1">
    <property type="nucleotide sequence ID" value="XM_007815949.1"/>
</dbReference>
<dbReference type="EMBL" id="GL698555">
    <property type="protein sequence ID" value="EFY86135.1"/>
    <property type="molecule type" value="Genomic_DNA"/>
</dbReference>
<keyword evidence="2" id="KW-1185">Reference proteome</keyword>
<evidence type="ECO:0000313" key="2">
    <source>
        <dbReference type="Proteomes" id="UP000002499"/>
    </source>
</evidence>
<dbReference type="STRING" id="655827.E9ED52"/>
<dbReference type="KEGG" id="maw:19252111"/>
<evidence type="ECO:0000313" key="1">
    <source>
        <dbReference type="EMBL" id="EFY86135.1"/>
    </source>
</evidence>
<name>E9ED52_METAQ</name>
<accession>E9ED52</accession>
<dbReference type="OrthoDB" id="4956736at2759"/>
<dbReference type="Proteomes" id="UP000002499">
    <property type="component" value="Unassembled WGS sequence"/>
</dbReference>
<dbReference type="InParanoid" id="E9ED52"/>
<dbReference type="GeneID" id="19252111"/>
<dbReference type="SUPFAM" id="SSF53639">
    <property type="entry name" value="AraD/HMP-PK domain-like"/>
    <property type="match status" value="1"/>
</dbReference>